<gene>
    <name evidence="1" type="ORF">LACBIDRAFT_317897</name>
</gene>
<dbReference type="OrthoDB" id="5945790at2759"/>
<dbReference type="HOGENOM" id="CLU_2210486_0_0_1"/>
<dbReference type="AlphaFoldDB" id="B0D5H0"/>
<keyword evidence="2" id="KW-1185">Reference proteome</keyword>
<reference evidence="1 2" key="1">
    <citation type="journal article" date="2008" name="Nature">
        <title>The genome of Laccaria bicolor provides insights into mycorrhizal symbiosis.</title>
        <authorList>
            <person name="Martin F."/>
            <person name="Aerts A."/>
            <person name="Ahren D."/>
            <person name="Brun A."/>
            <person name="Danchin E.G.J."/>
            <person name="Duchaussoy F."/>
            <person name="Gibon J."/>
            <person name="Kohler A."/>
            <person name="Lindquist E."/>
            <person name="Pereda V."/>
            <person name="Salamov A."/>
            <person name="Shapiro H.J."/>
            <person name="Wuyts J."/>
            <person name="Blaudez D."/>
            <person name="Buee M."/>
            <person name="Brokstein P."/>
            <person name="Canbaeck B."/>
            <person name="Cohen D."/>
            <person name="Courty P.E."/>
            <person name="Coutinho P.M."/>
            <person name="Delaruelle C."/>
            <person name="Detter J.C."/>
            <person name="Deveau A."/>
            <person name="DiFazio S."/>
            <person name="Duplessis S."/>
            <person name="Fraissinet-Tachet L."/>
            <person name="Lucic E."/>
            <person name="Frey-Klett P."/>
            <person name="Fourrey C."/>
            <person name="Feussner I."/>
            <person name="Gay G."/>
            <person name="Grimwood J."/>
            <person name="Hoegger P.J."/>
            <person name="Jain P."/>
            <person name="Kilaru S."/>
            <person name="Labbe J."/>
            <person name="Lin Y.C."/>
            <person name="Legue V."/>
            <person name="Le Tacon F."/>
            <person name="Marmeisse R."/>
            <person name="Melayah D."/>
            <person name="Montanini B."/>
            <person name="Muratet M."/>
            <person name="Nehls U."/>
            <person name="Niculita-Hirzel H."/>
            <person name="Oudot-Le Secq M.P."/>
            <person name="Peter M."/>
            <person name="Quesneville H."/>
            <person name="Rajashekar B."/>
            <person name="Reich M."/>
            <person name="Rouhier N."/>
            <person name="Schmutz J."/>
            <person name="Yin T."/>
            <person name="Chalot M."/>
            <person name="Henrissat B."/>
            <person name="Kuees U."/>
            <person name="Lucas S."/>
            <person name="Van de Peer Y."/>
            <person name="Podila G.K."/>
            <person name="Polle A."/>
            <person name="Pukkila P.J."/>
            <person name="Richardson P.M."/>
            <person name="Rouze P."/>
            <person name="Sanders I.R."/>
            <person name="Stajich J.E."/>
            <person name="Tunlid A."/>
            <person name="Tuskan G."/>
            <person name="Grigoriev I.V."/>
        </authorList>
    </citation>
    <scope>NUCLEOTIDE SEQUENCE [LARGE SCALE GENOMIC DNA]</scope>
    <source>
        <strain evidence="2">S238N-H82 / ATCC MYA-4686</strain>
    </source>
</reference>
<dbReference type="EMBL" id="DS547098">
    <property type="protein sequence ID" value="EDR10020.1"/>
    <property type="molecule type" value="Genomic_DNA"/>
</dbReference>
<dbReference type="InParanoid" id="B0D5H0"/>
<dbReference type="Proteomes" id="UP000001194">
    <property type="component" value="Unassembled WGS sequence"/>
</dbReference>
<evidence type="ECO:0000313" key="1">
    <source>
        <dbReference type="EMBL" id="EDR10020.1"/>
    </source>
</evidence>
<accession>B0D5H0</accession>
<proteinExistence type="predicted"/>
<dbReference type="InterPro" id="IPR024079">
    <property type="entry name" value="MetalloPept_cat_dom_sf"/>
</dbReference>
<dbReference type="Gene3D" id="3.40.390.10">
    <property type="entry name" value="Collagenase (Catalytic Domain)"/>
    <property type="match status" value="1"/>
</dbReference>
<protein>
    <submittedName>
        <fullName evidence="1">Predicted protein</fullName>
    </submittedName>
</protein>
<dbReference type="SUPFAM" id="SSF55486">
    <property type="entry name" value="Metalloproteases ('zincins'), catalytic domain"/>
    <property type="match status" value="1"/>
</dbReference>
<name>B0D5H0_LACBS</name>
<sequence>MNLGWIGTSDTTTESEKGVILHEFGHTLALMHEHQSPVRGGTVTLKESGTYPCSISQIIVPTDTSSAVIEFYTRTQGWTEQQVCEQFWTCTTLVMSATSPHSISSPL</sequence>
<evidence type="ECO:0000313" key="2">
    <source>
        <dbReference type="Proteomes" id="UP000001194"/>
    </source>
</evidence>
<dbReference type="GO" id="GO:0008237">
    <property type="term" value="F:metallopeptidase activity"/>
    <property type="evidence" value="ECO:0007669"/>
    <property type="project" value="InterPro"/>
</dbReference>
<dbReference type="GeneID" id="6075061"/>
<organism evidence="2">
    <name type="scientific">Laccaria bicolor (strain S238N-H82 / ATCC MYA-4686)</name>
    <name type="common">Bicoloured deceiver</name>
    <name type="synonym">Laccaria laccata var. bicolor</name>
    <dbReference type="NCBI Taxonomy" id="486041"/>
    <lineage>
        <taxon>Eukaryota</taxon>
        <taxon>Fungi</taxon>
        <taxon>Dikarya</taxon>
        <taxon>Basidiomycota</taxon>
        <taxon>Agaricomycotina</taxon>
        <taxon>Agaricomycetes</taxon>
        <taxon>Agaricomycetidae</taxon>
        <taxon>Agaricales</taxon>
        <taxon>Agaricineae</taxon>
        <taxon>Hydnangiaceae</taxon>
        <taxon>Laccaria</taxon>
    </lineage>
</organism>
<dbReference type="RefSeq" id="XP_001879405.1">
    <property type="nucleotide sequence ID" value="XM_001879370.1"/>
</dbReference>
<dbReference type="KEGG" id="lbc:LACBIDRAFT_317897"/>